<feature type="transmembrane region" description="Helical" evidence="7">
    <location>
        <begin position="71"/>
        <end position="89"/>
    </location>
</feature>
<feature type="transmembrane region" description="Helical" evidence="7">
    <location>
        <begin position="95"/>
        <end position="111"/>
    </location>
</feature>
<dbReference type="InterPro" id="IPR004895">
    <property type="entry name" value="Prenylated_rab_accept_PRA1"/>
</dbReference>
<dbReference type="GO" id="GO:0016020">
    <property type="term" value="C:membrane"/>
    <property type="evidence" value="ECO:0007669"/>
    <property type="project" value="UniProtKB-SubCell"/>
</dbReference>
<protein>
    <recommendedName>
        <fullName evidence="7">PRA1 family protein</fullName>
    </recommendedName>
</protein>
<comment type="caution">
    <text evidence="8">The sequence shown here is derived from an EMBL/GenBank/DDBJ whole genome shotgun (WGS) entry which is preliminary data.</text>
</comment>
<comment type="function">
    <text evidence="1 7">May be involved in both secretory and endocytic intracellular trafficking in the endosomal/prevacuolar compartments.</text>
</comment>
<comment type="similarity">
    <text evidence="3 7">Belongs to the PRA1 family.</text>
</comment>
<dbReference type="PANTHER" id="PTHR19317">
    <property type="entry name" value="PRENYLATED RAB ACCEPTOR 1-RELATED"/>
    <property type="match status" value="1"/>
</dbReference>
<reference evidence="8" key="1">
    <citation type="submission" date="2023-10" db="EMBL/GenBank/DDBJ databases">
        <title>Chromosome-level genome of the transformable northern wattle, Acacia crassicarpa.</title>
        <authorList>
            <person name="Massaro I."/>
            <person name="Sinha N.R."/>
            <person name="Poethig S."/>
            <person name="Leichty A.R."/>
        </authorList>
    </citation>
    <scope>NUCLEOTIDE SEQUENCE</scope>
    <source>
        <strain evidence="8">Acra3RX</strain>
        <tissue evidence="8">Leaf</tissue>
    </source>
</reference>
<keyword evidence="4 7" id="KW-0812">Transmembrane</keyword>
<dbReference type="GO" id="GO:0016192">
    <property type="term" value="P:vesicle-mediated transport"/>
    <property type="evidence" value="ECO:0007669"/>
    <property type="project" value="TreeGrafter"/>
</dbReference>
<keyword evidence="5 7" id="KW-1133">Transmembrane helix</keyword>
<evidence type="ECO:0000256" key="7">
    <source>
        <dbReference type="RuleBase" id="RU363107"/>
    </source>
</evidence>
<dbReference type="PANTHER" id="PTHR19317:SF84">
    <property type="entry name" value="PRA1 FAMILY PROTEIN"/>
    <property type="match status" value="1"/>
</dbReference>
<evidence type="ECO:0000256" key="2">
    <source>
        <dbReference type="ARBA" id="ARBA00004127"/>
    </source>
</evidence>
<gene>
    <name evidence="8" type="ORF">QN277_021942</name>
</gene>
<accession>A0AAE1MPY7</accession>
<dbReference type="GO" id="GO:0005794">
    <property type="term" value="C:Golgi apparatus"/>
    <property type="evidence" value="ECO:0007669"/>
    <property type="project" value="TreeGrafter"/>
</dbReference>
<evidence type="ECO:0000256" key="6">
    <source>
        <dbReference type="ARBA" id="ARBA00023136"/>
    </source>
</evidence>
<evidence type="ECO:0000256" key="1">
    <source>
        <dbReference type="ARBA" id="ARBA00002501"/>
    </source>
</evidence>
<feature type="transmembrane region" description="Helical" evidence="7">
    <location>
        <begin position="123"/>
        <end position="143"/>
    </location>
</feature>
<comment type="subcellular location">
    <subcellularLocation>
        <location evidence="2">Endomembrane system</location>
        <topology evidence="2">Multi-pass membrane protein</topology>
    </subcellularLocation>
    <subcellularLocation>
        <location evidence="7">Membrane</location>
        <topology evidence="7">Multi-pass membrane protein</topology>
    </subcellularLocation>
</comment>
<keyword evidence="7" id="KW-0813">Transport</keyword>
<proteinExistence type="inferred from homology"/>
<sequence>MSAITTYGYGTLTSTAADQPNSTSASSGLSFGSRLNVATLHPWRDLLDFSACSRPYSYADAMVRLRRNLSYFRFNYALVVLTILFLSLLWHPVSMIVFLIIFVAWFFLYFFRDTPLVCFHRTVDDRIVLCVLSLITVAALALTHVGLNVLISLIVGLSIVCLHAAFRLTEDSFVDEETAAGGGLLSVVGSQPLRTTYTQI</sequence>
<evidence type="ECO:0000313" key="9">
    <source>
        <dbReference type="Proteomes" id="UP001293593"/>
    </source>
</evidence>
<keyword evidence="9" id="KW-1185">Reference proteome</keyword>
<dbReference type="Proteomes" id="UP001293593">
    <property type="component" value="Unassembled WGS sequence"/>
</dbReference>
<feature type="transmembrane region" description="Helical" evidence="7">
    <location>
        <begin position="149"/>
        <end position="166"/>
    </location>
</feature>
<dbReference type="GO" id="GO:0005783">
    <property type="term" value="C:endoplasmic reticulum"/>
    <property type="evidence" value="ECO:0007669"/>
    <property type="project" value="TreeGrafter"/>
</dbReference>
<dbReference type="AlphaFoldDB" id="A0AAE1MPY7"/>
<dbReference type="EMBL" id="JAWXYG010000005">
    <property type="protein sequence ID" value="KAK4273564.1"/>
    <property type="molecule type" value="Genomic_DNA"/>
</dbReference>
<keyword evidence="6 7" id="KW-0472">Membrane</keyword>
<evidence type="ECO:0000313" key="8">
    <source>
        <dbReference type="EMBL" id="KAK4273564.1"/>
    </source>
</evidence>
<evidence type="ECO:0000256" key="5">
    <source>
        <dbReference type="ARBA" id="ARBA00022989"/>
    </source>
</evidence>
<name>A0AAE1MPY7_9FABA</name>
<evidence type="ECO:0000256" key="4">
    <source>
        <dbReference type="ARBA" id="ARBA00022692"/>
    </source>
</evidence>
<evidence type="ECO:0000256" key="3">
    <source>
        <dbReference type="ARBA" id="ARBA00006483"/>
    </source>
</evidence>
<dbReference type="Pfam" id="PF03208">
    <property type="entry name" value="PRA1"/>
    <property type="match status" value="1"/>
</dbReference>
<organism evidence="8 9">
    <name type="scientific">Acacia crassicarpa</name>
    <name type="common">northern wattle</name>
    <dbReference type="NCBI Taxonomy" id="499986"/>
    <lineage>
        <taxon>Eukaryota</taxon>
        <taxon>Viridiplantae</taxon>
        <taxon>Streptophyta</taxon>
        <taxon>Embryophyta</taxon>
        <taxon>Tracheophyta</taxon>
        <taxon>Spermatophyta</taxon>
        <taxon>Magnoliopsida</taxon>
        <taxon>eudicotyledons</taxon>
        <taxon>Gunneridae</taxon>
        <taxon>Pentapetalae</taxon>
        <taxon>rosids</taxon>
        <taxon>fabids</taxon>
        <taxon>Fabales</taxon>
        <taxon>Fabaceae</taxon>
        <taxon>Caesalpinioideae</taxon>
        <taxon>mimosoid clade</taxon>
        <taxon>Acacieae</taxon>
        <taxon>Acacia</taxon>
    </lineage>
</organism>